<gene>
    <name evidence="4" type="ORF">RSO01_42730</name>
</gene>
<dbReference type="InterPro" id="IPR011990">
    <property type="entry name" value="TPR-like_helical_dom_sf"/>
</dbReference>
<dbReference type="Pfam" id="PF13432">
    <property type="entry name" value="TPR_16"/>
    <property type="match status" value="1"/>
</dbReference>
<keyword evidence="1" id="KW-0677">Repeat</keyword>
<feature type="repeat" description="TPR" evidence="3">
    <location>
        <begin position="76"/>
        <end position="109"/>
    </location>
</feature>
<organism evidence="4 5">
    <name type="scientific">Reyranella soli</name>
    <dbReference type="NCBI Taxonomy" id="1230389"/>
    <lineage>
        <taxon>Bacteria</taxon>
        <taxon>Pseudomonadati</taxon>
        <taxon>Pseudomonadota</taxon>
        <taxon>Alphaproteobacteria</taxon>
        <taxon>Hyphomicrobiales</taxon>
        <taxon>Reyranellaceae</taxon>
        <taxon>Reyranella</taxon>
    </lineage>
</organism>
<dbReference type="PANTHER" id="PTHR44858">
    <property type="entry name" value="TETRATRICOPEPTIDE REPEAT PROTEIN 6"/>
    <property type="match status" value="1"/>
</dbReference>
<dbReference type="InterPro" id="IPR050498">
    <property type="entry name" value="Ycf3"/>
</dbReference>
<evidence type="ECO:0000313" key="4">
    <source>
        <dbReference type="EMBL" id="GEP57107.1"/>
    </source>
</evidence>
<feature type="repeat" description="TPR" evidence="3">
    <location>
        <begin position="144"/>
        <end position="177"/>
    </location>
</feature>
<dbReference type="EMBL" id="BKAJ01000074">
    <property type="protein sequence ID" value="GEP57107.1"/>
    <property type="molecule type" value="Genomic_DNA"/>
</dbReference>
<evidence type="ECO:0000256" key="2">
    <source>
        <dbReference type="ARBA" id="ARBA00022803"/>
    </source>
</evidence>
<dbReference type="InterPro" id="IPR019734">
    <property type="entry name" value="TPR_rpt"/>
</dbReference>
<dbReference type="AlphaFoldDB" id="A0A512NDS8"/>
<keyword evidence="2 3" id="KW-0802">TPR repeat</keyword>
<proteinExistence type="predicted"/>
<name>A0A512NDS8_9HYPH</name>
<dbReference type="Pfam" id="PF00515">
    <property type="entry name" value="TPR_1"/>
    <property type="match status" value="2"/>
</dbReference>
<keyword evidence="5" id="KW-1185">Reference proteome</keyword>
<accession>A0A512NDS8</accession>
<dbReference type="GO" id="GO:0046813">
    <property type="term" value="P:receptor-mediated virion attachment to host cell"/>
    <property type="evidence" value="ECO:0007669"/>
    <property type="project" value="TreeGrafter"/>
</dbReference>
<sequence length="226" mass="24975">MARTQDYDQLLRRCYTESLPDQVIASCSLVISRGAADRAELATAFKNRGNAYDDKGEYARALEDYDQAVTINPLDADAFNSRGTTYTALARYERAILDFDEAIRLNPASPLAFSNRCFARGALDQLEQALTDCSEALHLKPKNPGALGSRAFIYLKLRRYEAAIADYNSKLRESPDDAYALFGRGVAKYMKGDLRGGDGDIVASQALKPDIAEDMAKLGIRLQSLR</sequence>
<evidence type="ECO:0000256" key="3">
    <source>
        <dbReference type="PROSITE-ProRule" id="PRU00339"/>
    </source>
</evidence>
<dbReference type="SUPFAM" id="SSF48452">
    <property type="entry name" value="TPR-like"/>
    <property type="match status" value="1"/>
</dbReference>
<reference evidence="4 5" key="1">
    <citation type="submission" date="2019-07" db="EMBL/GenBank/DDBJ databases">
        <title>Whole genome shotgun sequence of Reyranella soli NBRC 108950.</title>
        <authorList>
            <person name="Hosoyama A."/>
            <person name="Uohara A."/>
            <person name="Ohji S."/>
            <person name="Ichikawa N."/>
        </authorList>
    </citation>
    <scope>NUCLEOTIDE SEQUENCE [LARGE SCALE GENOMIC DNA]</scope>
    <source>
        <strain evidence="4 5">NBRC 108950</strain>
    </source>
</reference>
<dbReference type="PANTHER" id="PTHR44858:SF1">
    <property type="entry name" value="UDP-N-ACETYLGLUCOSAMINE--PEPTIDE N-ACETYLGLUCOSAMINYLTRANSFERASE SPINDLY-RELATED"/>
    <property type="match status" value="1"/>
</dbReference>
<dbReference type="PROSITE" id="PS50293">
    <property type="entry name" value="TPR_REGION"/>
    <property type="match status" value="2"/>
</dbReference>
<feature type="repeat" description="TPR" evidence="3">
    <location>
        <begin position="42"/>
        <end position="75"/>
    </location>
</feature>
<dbReference type="SMART" id="SM00028">
    <property type="entry name" value="TPR"/>
    <property type="match status" value="4"/>
</dbReference>
<comment type="caution">
    <text evidence="4">The sequence shown here is derived from an EMBL/GenBank/DDBJ whole genome shotgun (WGS) entry which is preliminary data.</text>
</comment>
<dbReference type="GO" id="GO:0009279">
    <property type="term" value="C:cell outer membrane"/>
    <property type="evidence" value="ECO:0007669"/>
    <property type="project" value="TreeGrafter"/>
</dbReference>
<dbReference type="Proteomes" id="UP000321058">
    <property type="component" value="Unassembled WGS sequence"/>
</dbReference>
<evidence type="ECO:0000256" key="1">
    <source>
        <dbReference type="ARBA" id="ARBA00022737"/>
    </source>
</evidence>
<dbReference type="PROSITE" id="PS50005">
    <property type="entry name" value="TPR"/>
    <property type="match status" value="3"/>
</dbReference>
<protein>
    <submittedName>
        <fullName evidence="4">Uncharacterized protein</fullName>
    </submittedName>
</protein>
<evidence type="ECO:0000313" key="5">
    <source>
        <dbReference type="Proteomes" id="UP000321058"/>
    </source>
</evidence>
<dbReference type="Gene3D" id="1.25.40.10">
    <property type="entry name" value="Tetratricopeptide repeat domain"/>
    <property type="match status" value="2"/>
</dbReference>